<evidence type="ECO:0000256" key="3">
    <source>
        <dbReference type="ARBA" id="ARBA00019010"/>
    </source>
</evidence>
<dbReference type="Gene3D" id="3.40.50.300">
    <property type="entry name" value="P-loop containing nucleotide triphosphate hydrolases"/>
    <property type="match status" value="1"/>
</dbReference>
<evidence type="ECO:0000256" key="1">
    <source>
        <dbReference type="ARBA" id="ARBA00004496"/>
    </source>
</evidence>
<dbReference type="RefSeq" id="WP_054723334.1">
    <property type="nucleotide sequence ID" value="NZ_AZDJ01000022.1"/>
</dbReference>
<keyword evidence="4" id="KW-0963">Cytoplasm</keyword>
<comment type="subcellular location">
    <subcellularLocation>
        <location evidence="1">Cytoplasm</location>
    </subcellularLocation>
</comment>
<keyword evidence="9" id="KW-0460">Magnesium</keyword>
<dbReference type="Pfam" id="PF02367">
    <property type="entry name" value="TsaE"/>
    <property type="match status" value="1"/>
</dbReference>
<evidence type="ECO:0000256" key="6">
    <source>
        <dbReference type="ARBA" id="ARBA00022723"/>
    </source>
</evidence>
<accession>A0A0R1JM66</accession>
<evidence type="ECO:0000256" key="2">
    <source>
        <dbReference type="ARBA" id="ARBA00007599"/>
    </source>
</evidence>
<dbReference type="GO" id="GO:0046872">
    <property type="term" value="F:metal ion binding"/>
    <property type="evidence" value="ECO:0007669"/>
    <property type="project" value="UniProtKB-KW"/>
</dbReference>
<evidence type="ECO:0000256" key="10">
    <source>
        <dbReference type="ARBA" id="ARBA00032441"/>
    </source>
</evidence>
<dbReference type="InterPro" id="IPR003442">
    <property type="entry name" value="T6A_TsaE"/>
</dbReference>
<evidence type="ECO:0000313" key="11">
    <source>
        <dbReference type="EMBL" id="KRK72534.1"/>
    </source>
</evidence>
<protein>
    <recommendedName>
        <fullName evidence="3">tRNA threonylcarbamoyladenosine biosynthesis protein TsaE</fullName>
    </recommendedName>
    <alternativeName>
        <fullName evidence="10">t(6)A37 threonylcarbamoyladenosine biosynthesis protein TsaE</fullName>
    </alternativeName>
</protein>
<organism evidence="11 12">
    <name type="scientific">Lacticaseibacillus nasuensis JCM 17158</name>
    <dbReference type="NCBI Taxonomy" id="1291734"/>
    <lineage>
        <taxon>Bacteria</taxon>
        <taxon>Bacillati</taxon>
        <taxon>Bacillota</taxon>
        <taxon>Bacilli</taxon>
        <taxon>Lactobacillales</taxon>
        <taxon>Lactobacillaceae</taxon>
        <taxon>Lacticaseibacillus</taxon>
    </lineage>
</organism>
<keyword evidence="12" id="KW-1185">Reference proteome</keyword>
<keyword evidence="5" id="KW-0819">tRNA processing</keyword>
<name>A0A0R1JM66_9LACO</name>
<keyword evidence="8" id="KW-0067">ATP-binding</keyword>
<dbReference type="PANTHER" id="PTHR33540">
    <property type="entry name" value="TRNA THREONYLCARBAMOYLADENOSINE BIOSYNTHESIS PROTEIN TSAE"/>
    <property type="match status" value="1"/>
</dbReference>
<keyword evidence="6" id="KW-0479">Metal-binding</keyword>
<comment type="caution">
    <text evidence="11">The sequence shown here is derived from an EMBL/GenBank/DDBJ whole genome shotgun (WGS) entry which is preliminary data.</text>
</comment>
<evidence type="ECO:0000256" key="4">
    <source>
        <dbReference type="ARBA" id="ARBA00022490"/>
    </source>
</evidence>
<evidence type="ECO:0000256" key="5">
    <source>
        <dbReference type="ARBA" id="ARBA00022694"/>
    </source>
</evidence>
<dbReference type="NCBIfam" id="TIGR00150">
    <property type="entry name" value="T6A_YjeE"/>
    <property type="match status" value="1"/>
</dbReference>
<dbReference type="Proteomes" id="UP000051804">
    <property type="component" value="Unassembled WGS sequence"/>
</dbReference>
<evidence type="ECO:0000313" key="12">
    <source>
        <dbReference type="Proteomes" id="UP000051804"/>
    </source>
</evidence>
<keyword evidence="7" id="KW-0547">Nucleotide-binding</keyword>
<dbReference type="PATRIC" id="fig|1291734.4.peg.1550"/>
<dbReference type="GO" id="GO:0002949">
    <property type="term" value="P:tRNA threonylcarbamoyladenosine modification"/>
    <property type="evidence" value="ECO:0007669"/>
    <property type="project" value="InterPro"/>
</dbReference>
<dbReference type="InterPro" id="IPR027417">
    <property type="entry name" value="P-loop_NTPase"/>
</dbReference>
<evidence type="ECO:0000256" key="8">
    <source>
        <dbReference type="ARBA" id="ARBA00022840"/>
    </source>
</evidence>
<dbReference type="GO" id="GO:0005737">
    <property type="term" value="C:cytoplasm"/>
    <property type="evidence" value="ECO:0007669"/>
    <property type="project" value="UniProtKB-SubCell"/>
</dbReference>
<sequence>MEFANESALQAYAERLAPQLQPGAVLLLDGDLGAGKTSFTKGLARGLGIQEVIKSPTFTIVREYESGRLPLYHMDIYRLEHGGAADLGLEEYFEGDGVSVVEWPQFLGVAMPEAYLLVQITKDPADDAKRIVKLTAHGAKYQALAAIR</sequence>
<reference evidence="11 12" key="1">
    <citation type="journal article" date="2015" name="Genome Announc.">
        <title>Expanding the biotechnology potential of lactobacilli through comparative genomics of 213 strains and associated genera.</title>
        <authorList>
            <person name="Sun Z."/>
            <person name="Harris H.M."/>
            <person name="McCann A."/>
            <person name="Guo C."/>
            <person name="Argimon S."/>
            <person name="Zhang W."/>
            <person name="Yang X."/>
            <person name="Jeffery I.B."/>
            <person name="Cooney J.C."/>
            <person name="Kagawa T.F."/>
            <person name="Liu W."/>
            <person name="Song Y."/>
            <person name="Salvetti E."/>
            <person name="Wrobel A."/>
            <person name="Rasinkangas P."/>
            <person name="Parkhill J."/>
            <person name="Rea M.C."/>
            <person name="O'Sullivan O."/>
            <person name="Ritari J."/>
            <person name="Douillard F.P."/>
            <person name="Paul Ross R."/>
            <person name="Yang R."/>
            <person name="Briner A.E."/>
            <person name="Felis G.E."/>
            <person name="de Vos W.M."/>
            <person name="Barrangou R."/>
            <person name="Klaenhammer T.R."/>
            <person name="Caufield P.W."/>
            <person name="Cui Y."/>
            <person name="Zhang H."/>
            <person name="O'Toole P.W."/>
        </authorList>
    </citation>
    <scope>NUCLEOTIDE SEQUENCE [LARGE SCALE GENOMIC DNA]</scope>
    <source>
        <strain evidence="11 12">JCM 17158</strain>
    </source>
</reference>
<keyword evidence="11" id="KW-0808">Transferase</keyword>
<dbReference type="SUPFAM" id="SSF52540">
    <property type="entry name" value="P-loop containing nucleoside triphosphate hydrolases"/>
    <property type="match status" value="1"/>
</dbReference>
<comment type="similarity">
    <text evidence="2">Belongs to the TsaE family.</text>
</comment>
<gene>
    <name evidence="11" type="ORF">FD02_GL001507</name>
</gene>
<proteinExistence type="inferred from homology"/>
<dbReference type="PANTHER" id="PTHR33540:SF2">
    <property type="entry name" value="TRNA THREONYLCARBAMOYLADENOSINE BIOSYNTHESIS PROTEIN TSAE"/>
    <property type="match status" value="1"/>
</dbReference>
<keyword evidence="11" id="KW-0418">Kinase</keyword>
<dbReference type="OrthoDB" id="9815896at2"/>
<evidence type="ECO:0000256" key="7">
    <source>
        <dbReference type="ARBA" id="ARBA00022741"/>
    </source>
</evidence>
<evidence type="ECO:0000256" key="9">
    <source>
        <dbReference type="ARBA" id="ARBA00022842"/>
    </source>
</evidence>
<dbReference type="EMBL" id="AZDJ01000022">
    <property type="protein sequence ID" value="KRK72534.1"/>
    <property type="molecule type" value="Genomic_DNA"/>
</dbReference>
<dbReference type="GO" id="GO:0005524">
    <property type="term" value="F:ATP binding"/>
    <property type="evidence" value="ECO:0007669"/>
    <property type="project" value="UniProtKB-KW"/>
</dbReference>
<dbReference type="AlphaFoldDB" id="A0A0R1JM66"/>
<dbReference type="STRING" id="1291734.FD02_GL001507"/>
<dbReference type="GO" id="GO:0016301">
    <property type="term" value="F:kinase activity"/>
    <property type="evidence" value="ECO:0007669"/>
    <property type="project" value="UniProtKB-KW"/>
</dbReference>